<dbReference type="AlphaFoldDB" id="A0A1T4KNL1"/>
<accession>A0A1T4KNL1</accession>
<name>A0A1T4KNL1_9FIRM</name>
<proteinExistence type="predicted"/>
<evidence type="ECO:0000256" key="1">
    <source>
        <dbReference type="SAM" id="Coils"/>
    </source>
</evidence>
<organism evidence="2 3">
    <name type="scientific">Anaerorhabdus furcosa</name>
    <dbReference type="NCBI Taxonomy" id="118967"/>
    <lineage>
        <taxon>Bacteria</taxon>
        <taxon>Bacillati</taxon>
        <taxon>Bacillota</taxon>
        <taxon>Erysipelotrichia</taxon>
        <taxon>Erysipelotrichales</taxon>
        <taxon>Erysipelotrichaceae</taxon>
        <taxon>Anaerorhabdus</taxon>
    </lineage>
</organism>
<evidence type="ECO:0000313" key="3">
    <source>
        <dbReference type="Proteomes" id="UP000243297"/>
    </source>
</evidence>
<reference evidence="3" key="1">
    <citation type="submission" date="2017-02" db="EMBL/GenBank/DDBJ databases">
        <authorList>
            <person name="Varghese N."/>
            <person name="Submissions S."/>
        </authorList>
    </citation>
    <scope>NUCLEOTIDE SEQUENCE [LARGE SCALE GENOMIC DNA]</scope>
    <source>
        <strain evidence="3">ATCC 25662</strain>
    </source>
</reference>
<evidence type="ECO:0000313" key="2">
    <source>
        <dbReference type="EMBL" id="SJZ43991.1"/>
    </source>
</evidence>
<keyword evidence="1" id="KW-0175">Coiled coil</keyword>
<gene>
    <name evidence="2" type="ORF">SAMN02745191_0627</name>
</gene>
<dbReference type="EMBL" id="FUWY01000001">
    <property type="protein sequence ID" value="SJZ43991.1"/>
    <property type="molecule type" value="Genomic_DNA"/>
</dbReference>
<sequence length="96" mass="11176">MERLTKKINGKYAVENLNEENGKFYGEAIERLAIFENMVEKIQQEQTEYTKQIDNLKDPSSSKVHWRVKELMGKKLTNKGILLALKYQGIEVEDEA</sequence>
<dbReference type="RefSeq" id="WP_078711051.1">
    <property type="nucleotide sequence ID" value="NZ_FUWY01000001.1"/>
</dbReference>
<feature type="coiled-coil region" evidence="1">
    <location>
        <begin position="25"/>
        <end position="52"/>
    </location>
</feature>
<dbReference type="Proteomes" id="UP000243297">
    <property type="component" value="Unassembled WGS sequence"/>
</dbReference>
<dbReference type="STRING" id="118967.SAMN02745191_0627"/>
<protein>
    <submittedName>
        <fullName evidence="2">Uncharacterized protein</fullName>
    </submittedName>
</protein>
<keyword evidence="3" id="KW-1185">Reference proteome</keyword>